<dbReference type="GO" id="GO:0003677">
    <property type="term" value="F:DNA binding"/>
    <property type="evidence" value="ECO:0007669"/>
    <property type="project" value="UniProtKB-KW"/>
</dbReference>
<dbReference type="InterPro" id="IPR039425">
    <property type="entry name" value="RNA_pol_sigma-70-like"/>
</dbReference>
<dbReference type="InterPro" id="IPR013324">
    <property type="entry name" value="RNA_pol_sigma_r3/r4-like"/>
</dbReference>
<protein>
    <recommendedName>
        <fullName evidence="6">RNA polymerase sigma factor</fullName>
    </recommendedName>
</protein>
<reference evidence="10" key="1">
    <citation type="submission" date="2016-10" db="EMBL/GenBank/DDBJ databases">
        <authorList>
            <person name="Varghese N."/>
            <person name="Submissions S."/>
        </authorList>
    </citation>
    <scope>NUCLEOTIDE SEQUENCE [LARGE SCALE GENOMIC DNA]</scope>
    <source>
        <strain evidence="10">DSM 26471</strain>
    </source>
</reference>
<keyword evidence="2 6" id="KW-0805">Transcription regulation</keyword>
<evidence type="ECO:0000259" key="7">
    <source>
        <dbReference type="Pfam" id="PF04542"/>
    </source>
</evidence>
<dbReference type="InterPro" id="IPR000838">
    <property type="entry name" value="RNA_pol_sigma70_ECF_CS"/>
</dbReference>
<evidence type="ECO:0000259" key="8">
    <source>
        <dbReference type="Pfam" id="PF08281"/>
    </source>
</evidence>
<dbReference type="GO" id="GO:0006352">
    <property type="term" value="P:DNA-templated transcription initiation"/>
    <property type="evidence" value="ECO:0007669"/>
    <property type="project" value="InterPro"/>
</dbReference>
<organism evidence="9 10">
    <name type="scientific">Celeribacter neptunius</name>
    <dbReference type="NCBI Taxonomy" id="588602"/>
    <lineage>
        <taxon>Bacteria</taxon>
        <taxon>Pseudomonadati</taxon>
        <taxon>Pseudomonadota</taxon>
        <taxon>Alphaproteobacteria</taxon>
        <taxon>Rhodobacterales</taxon>
        <taxon>Roseobacteraceae</taxon>
        <taxon>Celeribacter</taxon>
    </lineage>
</organism>
<dbReference type="Pfam" id="PF04542">
    <property type="entry name" value="Sigma70_r2"/>
    <property type="match status" value="1"/>
</dbReference>
<evidence type="ECO:0000313" key="10">
    <source>
        <dbReference type="Proteomes" id="UP000199630"/>
    </source>
</evidence>
<dbReference type="PANTHER" id="PTHR43133:SF58">
    <property type="entry name" value="ECF RNA POLYMERASE SIGMA FACTOR SIGD"/>
    <property type="match status" value="1"/>
</dbReference>
<dbReference type="InterPro" id="IPR013325">
    <property type="entry name" value="RNA_pol_sigma_r2"/>
</dbReference>
<evidence type="ECO:0000256" key="1">
    <source>
        <dbReference type="ARBA" id="ARBA00010641"/>
    </source>
</evidence>
<dbReference type="Gene3D" id="1.10.10.10">
    <property type="entry name" value="Winged helix-like DNA-binding domain superfamily/Winged helix DNA-binding domain"/>
    <property type="match status" value="1"/>
</dbReference>
<keyword evidence="3 6" id="KW-0731">Sigma factor</keyword>
<dbReference type="InterPro" id="IPR013249">
    <property type="entry name" value="RNA_pol_sigma70_r4_t2"/>
</dbReference>
<dbReference type="EMBL" id="FORH01000008">
    <property type="protein sequence ID" value="SFK06913.1"/>
    <property type="molecule type" value="Genomic_DNA"/>
</dbReference>
<dbReference type="NCBIfam" id="TIGR02937">
    <property type="entry name" value="sigma70-ECF"/>
    <property type="match status" value="1"/>
</dbReference>
<dbReference type="OrthoDB" id="9803470at2"/>
<sequence>MSDRAGTVGEPPGHNQRQTEAKALMAALANGERAALARLIALFGPGIRRYAAQALTVPTEAEDVAQEVFLRAWSRAAGYDPDKGAVSSWLYRIAVNLCIDHNRRGGFRRFVGIDSLPEPEDESPGAEAGLAARQRLTQVRRAIKTLPERQRQAILLKAAGELSGTEIAAALGTSEGAVEQLLVRARARLRALMEKED</sequence>
<feature type="domain" description="RNA polymerase sigma factor 70 region 4 type 2" evidence="8">
    <location>
        <begin position="138"/>
        <end position="189"/>
    </location>
</feature>
<dbReference type="RefSeq" id="WP_143093130.1">
    <property type="nucleotide sequence ID" value="NZ_FORH01000008.1"/>
</dbReference>
<evidence type="ECO:0000256" key="2">
    <source>
        <dbReference type="ARBA" id="ARBA00023015"/>
    </source>
</evidence>
<dbReference type="STRING" id="588602.SAMN04487991_3753"/>
<evidence type="ECO:0000256" key="3">
    <source>
        <dbReference type="ARBA" id="ARBA00023082"/>
    </source>
</evidence>
<keyword evidence="5 6" id="KW-0804">Transcription</keyword>
<dbReference type="InterPro" id="IPR014284">
    <property type="entry name" value="RNA_pol_sigma-70_dom"/>
</dbReference>
<dbReference type="Proteomes" id="UP000199630">
    <property type="component" value="Unassembled WGS sequence"/>
</dbReference>
<feature type="domain" description="RNA polymerase sigma-70 region 2" evidence="7">
    <location>
        <begin position="40"/>
        <end position="105"/>
    </location>
</feature>
<dbReference type="Gene3D" id="1.10.1740.10">
    <property type="match status" value="1"/>
</dbReference>
<comment type="similarity">
    <text evidence="1 6">Belongs to the sigma-70 factor family. ECF subfamily.</text>
</comment>
<dbReference type="InterPro" id="IPR007627">
    <property type="entry name" value="RNA_pol_sigma70_r2"/>
</dbReference>
<keyword evidence="10" id="KW-1185">Reference proteome</keyword>
<dbReference type="SUPFAM" id="SSF88659">
    <property type="entry name" value="Sigma3 and sigma4 domains of RNA polymerase sigma factors"/>
    <property type="match status" value="1"/>
</dbReference>
<evidence type="ECO:0000256" key="6">
    <source>
        <dbReference type="RuleBase" id="RU000716"/>
    </source>
</evidence>
<evidence type="ECO:0000256" key="5">
    <source>
        <dbReference type="ARBA" id="ARBA00023163"/>
    </source>
</evidence>
<dbReference type="CDD" id="cd06171">
    <property type="entry name" value="Sigma70_r4"/>
    <property type="match status" value="1"/>
</dbReference>
<keyword evidence="4 6" id="KW-0238">DNA-binding</keyword>
<dbReference type="Pfam" id="PF08281">
    <property type="entry name" value="Sigma70_r4_2"/>
    <property type="match status" value="1"/>
</dbReference>
<dbReference type="AlphaFoldDB" id="A0A1I3WIC4"/>
<evidence type="ECO:0000256" key="4">
    <source>
        <dbReference type="ARBA" id="ARBA00023125"/>
    </source>
</evidence>
<name>A0A1I3WIC4_9RHOB</name>
<dbReference type="PANTHER" id="PTHR43133">
    <property type="entry name" value="RNA POLYMERASE ECF-TYPE SIGMA FACTO"/>
    <property type="match status" value="1"/>
</dbReference>
<gene>
    <name evidence="9" type="ORF">SAMN04487991_3753</name>
</gene>
<dbReference type="InterPro" id="IPR036388">
    <property type="entry name" value="WH-like_DNA-bd_sf"/>
</dbReference>
<dbReference type="GO" id="GO:0016987">
    <property type="term" value="F:sigma factor activity"/>
    <property type="evidence" value="ECO:0007669"/>
    <property type="project" value="UniProtKB-KW"/>
</dbReference>
<dbReference type="PROSITE" id="PS01063">
    <property type="entry name" value="SIGMA70_ECF"/>
    <property type="match status" value="1"/>
</dbReference>
<evidence type="ECO:0000313" key="9">
    <source>
        <dbReference type="EMBL" id="SFK06913.1"/>
    </source>
</evidence>
<proteinExistence type="inferred from homology"/>
<dbReference type="SUPFAM" id="SSF88946">
    <property type="entry name" value="Sigma2 domain of RNA polymerase sigma factors"/>
    <property type="match status" value="1"/>
</dbReference>
<accession>A0A1I3WIC4</accession>